<dbReference type="GeneID" id="20190916"/>
<sequence>MKAENFHSYHEVDAFNRIRYVMWIHPETTKLAQAFPSTSKLLHRWHINRNVLVQAKKKMSKANG</sequence>
<proteinExistence type="predicted"/>
<gene>
    <name evidence="1" type="ORF">PPTG_22317</name>
</gene>
<dbReference type="EMBL" id="KI669575">
    <property type="protein sequence ID" value="ETN13233.1"/>
    <property type="molecule type" value="Genomic_DNA"/>
</dbReference>
<reference evidence="2" key="1">
    <citation type="submission" date="2011-12" db="EMBL/GenBank/DDBJ databases">
        <authorList>
            <consortium name="The Broad Institute Genome Sequencing Platform"/>
            <person name="Russ C."/>
            <person name="Tyler B."/>
            <person name="Panabieres F."/>
            <person name="Shan W."/>
            <person name="Tripathy S."/>
            <person name="Grunwald N."/>
            <person name="Machado M."/>
            <person name="Young S.K."/>
            <person name="Zeng Q."/>
            <person name="Gargeya S."/>
            <person name="Fitzgerald M."/>
            <person name="Haas B."/>
            <person name="Abouelleil A."/>
            <person name="Alvarado L."/>
            <person name="Arachchi H.M."/>
            <person name="Berlin A."/>
            <person name="Chapman S.B."/>
            <person name="Gearin G."/>
            <person name="Goldberg J."/>
            <person name="Griggs A."/>
            <person name="Gujja S."/>
            <person name="Hansen M."/>
            <person name="Heiman D."/>
            <person name="Howarth C."/>
            <person name="Larimer J."/>
            <person name="Lui A."/>
            <person name="MacDonald P.J.P."/>
            <person name="McCowen C."/>
            <person name="Montmayeur A."/>
            <person name="Murphy C."/>
            <person name="Neiman D."/>
            <person name="Pearson M."/>
            <person name="Priest M."/>
            <person name="Roberts A."/>
            <person name="Saif S."/>
            <person name="Shea T."/>
            <person name="Sisk P."/>
            <person name="Stolte C."/>
            <person name="Sykes S."/>
            <person name="Wortman J."/>
            <person name="Nusbaum C."/>
            <person name="Birren B."/>
        </authorList>
    </citation>
    <scope>NUCLEOTIDE SEQUENCE [LARGE SCALE GENOMIC DNA]</scope>
    <source>
        <strain evidence="2">INRA-310</strain>
    </source>
</reference>
<protein>
    <submittedName>
        <fullName evidence="1">Uncharacterized protein</fullName>
    </submittedName>
</protein>
<dbReference type="VEuPathDB" id="FungiDB:PPTG_22317"/>
<organism evidence="1 2">
    <name type="scientific">Phytophthora nicotianae (strain INRA-310)</name>
    <name type="common">Phytophthora parasitica</name>
    <dbReference type="NCBI Taxonomy" id="761204"/>
    <lineage>
        <taxon>Eukaryota</taxon>
        <taxon>Sar</taxon>
        <taxon>Stramenopiles</taxon>
        <taxon>Oomycota</taxon>
        <taxon>Peronosporomycetes</taxon>
        <taxon>Peronosporales</taxon>
        <taxon>Peronosporaceae</taxon>
        <taxon>Phytophthora</taxon>
    </lineage>
</organism>
<name>W2QJA4_PHYN3</name>
<dbReference type="Proteomes" id="UP000018817">
    <property type="component" value="Unassembled WGS sequence"/>
</dbReference>
<reference evidence="1 2" key="2">
    <citation type="submission" date="2013-11" db="EMBL/GenBank/DDBJ databases">
        <title>The Genome Sequence of Phytophthora parasitica INRA-310.</title>
        <authorList>
            <consortium name="The Broad Institute Genomics Platform"/>
            <person name="Russ C."/>
            <person name="Tyler B."/>
            <person name="Panabieres F."/>
            <person name="Shan W."/>
            <person name="Tripathy S."/>
            <person name="Grunwald N."/>
            <person name="Machado M."/>
            <person name="Johnson C.S."/>
            <person name="Arredondo F."/>
            <person name="Hong C."/>
            <person name="Coffey M."/>
            <person name="Young S.K."/>
            <person name="Zeng Q."/>
            <person name="Gargeya S."/>
            <person name="Fitzgerald M."/>
            <person name="Abouelleil A."/>
            <person name="Alvarado L."/>
            <person name="Chapman S.B."/>
            <person name="Gainer-Dewar J."/>
            <person name="Goldberg J."/>
            <person name="Griggs A."/>
            <person name="Gujja S."/>
            <person name="Hansen M."/>
            <person name="Howarth C."/>
            <person name="Imamovic A."/>
            <person name="Ireland A."/>
            <person name="Larimer J."/>
            <person name="McCowan C."/>
            <person name="Murphy C."/>
            <person name="Pearson M."/>
            <person name="Poon T.W."/>
            <person name="Priest M."/>
            <person name="Roberts A."/>
            <person name="Saif S."/>
            <person name="Shea T."/>
            <person name="Sykes S."/>
            <person name="Wortman J."/>
            <person name="Nusbaum C."/>
            <person name="Birren B."/>
        </authorList>
    </citation>
    <scope>NUCLEOTIDE SEQUENCE [LARGE SCALE GENOMIC DNA]</scope>
    <source>
        <strain evidence="1 2">INRA-310</strain>
    </source>
</reference>
<evidence type="ECO:0000313" key="2">
    <source>
        <dbReference type="Proteomes" id="UP000018817"/>
    </source>
</evidence>
<accession>W2QJA4</accession>
<evidence type="ECO:0000313" key="1">
    <source>
        <dbReference type="EMBL" id="ETN13233.1"/>
    </source>
</evidence>
<dbReference type="RefSeq" id="XP_008901605.1">
    <property type="nucleotide sequence ID" value="XM_008903357.1"/>
</dbReference>
<dbReference type="AlphaFoldDB" id="W2QJA4"/>